<dbReference type="InterPro" id="IPR051121">
    <property type="entry name" value="FAH"/>
</dbReference>
<dbReference type="PANTHER" id="PTHR42796">
    <property type="entry name" value="FUMARYLACETOACETATE HYDROLASE DOMAIN-CONTAINING PROTEIN 2A-RELATED"/>
    <property type="match status" value="1"/>
</dbReference>
<dbReference type="GO" id="GO:0044281">
    <property type="term" value="P:small molecule metabolic process"/>
    <property type="evidence" value="ECO:0007669"/>
    <property type="project" value="UniProtKB-ARBA"/>
</dbReference>
<sequence length="296" mass="32560">MYCCSLQLCMRYYQLRDGNSQRLAVETGDGVYDLTSVKPQLRTLRDLLKSASIADTAPDELSARHLDAAEAVSEQRLEATATDPVTADEVWAAGVTYQISEEARTEESGTPEMYLDVYDAERPEIFFKSTPTRTVGPDEAVGIRADSDWDVPEPELAIVLYEGDIVGYTVGNDMSSRSIEGENPLYLPQAKVYDRCCSVGPAVVTDIEDPHSLALSMSIHRDGDRVYYGETNTSEMKRTCEELVSYYTAHNAVPELSVLLTGTSLVPDDDFTLQEGDQVSINIESIGTLNNSVTVV</sequence>
<dbReference type="eggNOG" id="arCOG00236">
    <property type="taxonomic scope" value="Archaea"/>
</dbReference>
<keyword evidence="5" id="KW-1185">Reference proteome</keyword>
<dbReference type="Proteomes" id="UP000001169">
    <property type="component" value="Chromosome I"/>
</dbReference>
<evidence type="ECO:0000313" key="5">
    <source>
        <dbReference type="Proteomes" id="UP000001169"/>
    </source>
</evidence>
<evidence type="ECO:0000259" key="3">
    <source>
        <dbReference type="Pfam" id="PF01557"/>
    </source>
</evidence>
<feature type="domain" description="Fumarylacetoacetase-like C-terminal" evidence="3">
    <location>
        <begin position="115"/>
        <end position="293"/>
    </location>
</feature>
<dbReference type="GO" id="GO:0046872">
    <property type="term" value="F:metal ion binding"/>
    <property type="evidence" value="ECO:0007669"/>
    <property type="project" value="UniProtKB-KW"/>
</dbReference>
<dbReference type="GO" id="GO:0016787">
    <property type="term" value="F:hydrolase activity"/>
    <property type="evidence" value="ECO:0007669"/>
    <property type="project" value="UniProtKB-KW"/>
</dbReference>
<dbReference type="HOGENOM" id="CLU_078481_0_0_2"/>
<keyword evidence="4" id="KW-0378">Hydrolase</keyword>
<dbReference type="EMBL" id="AY596297">
    <property type="protein sequence ID" value="AAV46271.1"/>
    <property type="molecule type" value="Genomic_DNA"/>
</dbReference>
<dbReference type="Pfam" id="PF01557">
    <property type="entry name" value="FAA_hydrolase"/>
    <property type="match status" value="1"/>
</dbReference>
<dbReference type="InterPro" id="IPR036663">
    <property type="entry name" value="Fumarylacetoacetase_C_sf"/>
</dbReference>
<name>Q5V2I1_HALMA</name>
<reference evidence="4 5" key="1">
    <citation type="journal article" date="2004" name="Genome Res.">
        <title>Genome sequence of Haloarcula marismortui: a halophilic archaeon from the Dead Sea.</title>
        <authorList>
            <person name="Baliga N.S."/>
            <person name="Bonneau R."/>
            <person name="Facciotti M.T."/>
            <person name="Pan M."/>
            <person name="Glusman G."/>
            <person name="Deutsch E.W."/>
            <person name="Shannon P."/>
            <person name="Chiu Y."/>
            <person name="Weng R.S."/>
            <person name="Gan R.R."/>
            <person name="Hung P."/>
            <person name="Date S.V."/>
            <person name="Marcotte E."/>
            <person name="Hood L."/>
            <person name="Ng W.V."/>
        </authorList>
    </citation>
    <scope>NUCLEOTIDE SEQUENCE [LARGE SCALE GENOMIC DNA]</scope>
    <source>
        <strain evidence="5">ATCC 43049 / DSM 3752 / JCM 8966 / VKM B-1809</strain>
    </source>
</reference>
<dbReference type="SUPFAM" id="SSF56529">
    <property type="entry name" value="FAH"/>
    <property type="match status" value="1"/>
</dbReference>
<dbReference type="AlphaFoldDB" id="Q5V2I1"/>
<evidence type="ECO:0000256" key="1">
    <source>
        <dbReference type="ARBA" id="ARBA00010211"/>
    </source>
</evidence>
<protein>
    <submittedName>
        <fullName evidence="4">Fumarylacetoacetate hydrolase family protein</fullName>
    </submittedName>
</protein>
<comment type="similarity">
    <text evidence="1">Belongs to the FAH family.</text>
</comment>
<dbReference type="PATRIC" id="fig|272569.17.peg.2038"/>
<dbReference type="KEGG" id="hma:rrnAC1339"/>
<dbReference type="PaxDb" id="272569-rrnAC1339"/>
<gene>
    <name evidence="4" type="ordered locus">rrnAC1339</name>
</gene>
<proteinExistence type="inferred from homology"/>
<dbReference type="PANTHER" id="PTHR42796:SF7">
    <property type="entry name" value="2-DEHYDRO-3-DEOXY-D-ARABINONATE DEHYDRATASE"/>
    <property type="match status" value="1"/>
</dbReference>
<keyword evidence="2" id="KW-0479">Metal-binding</keyword>
<dbReference type="Gene3D" id="3.90.850.10">
    <property type="entry name" value="Fumarylacetoacetase-like, C-terminal domain"/>
    <property type="match status" value="1"/>
</dbReference>
<evidence type="ECO:0000256" key="2">
    <source>
        <dbReference type="ARBA" id="ARBA00022723"/>
    </source>
</evidence>
<dbReference type="STRING" id="272569.rrnAC1339"/>
<dbReference type="InterPro" id="IPR011234">
    <property type="entry name" value="Fumarylacetoacetase-like_C"/>
</dbReference>
<dbReference type="EnsemblBacteria" id="AAV46271">
    <property type="protein sequence ID" value="AAV46271"/>
    <property type="gene ID" value="rrnAC1339"/>
</dbReference>
<organism evidence="4 5">
    <name type="scientific">Haloarcula marismortui (strain ATCC 43049 / DSM 3752 / JCM 8966 / VKM B-1809)</name>
    <name type="common">Halobacterium marismortui</name>
    <dbReference type="NCBI Taxonomy" id="272569"/>
    <lineage>
        <taxon>Archaea</taxon>
        <taxon>Methanobacteriati</taxon>
        <taxon>Methanobacteriota</taxon>
        <taxon>Stenosarchaea group</taxon>
        <taxon>Halobacteria</taxon>
        <taxon>Halobacteriales</taxon>
        <taxon>Haloarculaceae</taxon>
        <taxon>Haloarcula</taxon>
    </lineage>
</organism>
<evidence type="ECO:0000313" key="4">
    <source>
        <dbReference type="EMBL" id="AAV46271.1"/>
    </source>
</evidence>
<accession>Q5V2I1</accession>